<dbReference type="SUPFAM" id="SSF51430">
    <property type="entry name" value="NAD(P)-linked oxidoreductase"/>
    <property type="match status" value="1"/>
</dbReference>
<dbReference type="AlphaFoldDB" id="A0A5J4TC99"/>
<dbReference type="PANTHER" id="PTHR43827">
    <property type="entry name" value="2,5-DIKETO-D-GLUCONIC ACID REDUCTASE"/>
    <property type="match status" value="1"/>
</dbReference>
<dbReference type="OrthoDB" id="416253at2759"/>
<reference evidence="5 6" key="1">
    <citation type="submission" date="2019-03" db="EMBL/GenBank/DDBJ databases">
        <title>Single cell metagenomics reveals metabolic interactions within the superorganism composed of flagellate Streblomastix strix and complex community of Bacteroidetes bacteria on its surface.</title>
        <authorList>
            <person name="Treitli S.C."/>
            <person name="Kolisko M."/>
            <person name="Husnik F."/>
            <person name="Keeling P."/>
            <person name="Hampl V."/>
        </authorList>
    </citation>
    <scope>NUCLEOTIDE SEQUENCE [LARGE SCALE GENOMIC DNA]</scope>
    <source>
        <strain evidence="5">ST1C</strain>
    </source>
</reference>
<feature type="domain" description="NADP-dependent oxidoreductase" evidence="4">
    <location>
        <begin position="6"/>
        <end position="128"/>
    </location>
</feature>
<comment type="similarity">
    <text evidence="1">Belongs to the aldo/keto reductase family.</text>
</comment>
<dbReference type="CDD" id="cd19071">
    <property type="entry name" value="AKR_AKR1-5-like"/>
    <property type="match status" value="1"/>
</dbReference>
<dbReference type="GO" id="GO:0016616">
    <property type="term" value="F:oxidoreductase activity, acting on the CH-OH group of donors, NAD or NADP as acceptor"/>
    <property type="evidence" value="ECO:0007669"/>
    <property type="project" value="UniProtKB-ARBA"/>
</dbReference>
<evidence type="ECO:0000313" key="6">
    <source>
        <dbReference type="Proteomes" id="UP000324800"/>
    </source>
</evidence>
<dbReference type="PANTHER" id="PTHR43827:SF3">
    <property type="entry name" value="NADP-DEPENDENT OXIDOREDUCTASE DOMAIN-CONTAINING PROTEIN"/>
    <property type="match status" value="1"/>
</dbReference>
<dbReference type="PRINTS" id="PR00069">
    <property type="entry name" value="ALDKETRDTASE"/>
</dbReference>
<dbReference type="Gene3D" id="3.20.20.100">
    <property type="entry name" value="NADP-dependent oxidoreductase domain"/>
    <property type="match status" value="1"/>
</dbReference>
<organism evidence="5 6">
    <name type="scientific">Streblomastix strix</name>
    <dbReference type="NCBI Taxonomy" id="222440"/>
    <lineage>
        <taxon>Eukaryota</taxon>
        <taxon>Metamonada</taxon>
        <taxon>Preaxostyla</taxon>
        <taxon>Oxymonadida</taxon>
        <taxon>Streblomastigidae</taxon>
        <taxon>Streblomastix</taxon>
    </lineage>
</organism>
<sequence length="146" mass="16906">FNVQLLNDLYAAAKFKPEVNQIELHPYLQQTRLVEFCKKKGIHVTAWSPLMRIGTGGIFDPLKDEVLQKIATKHKKTIPQIMIRWGFQRSSNISVIPKSITPERIKENFSVFDFSLDSEDLTEIAKLDKNQRRFDVTKLFGIPVFD</sequence>
<dbReference type="InterPro" id="IPR020471">
    <property type="entry name" value="AKR"/>
</dbReference>
<dbReference type="PROSITE" id="PS00063">
    <property type="entry name" value="ALDOKETO_REDUCTASE_3"/>
    <property type="match status" value="1"/>
</dbReference>
<evidence type="ECO:0000256" key="3">
    <source>
        <dbReference type="ARBA" id="ARBA00023002"/>
    </source>
</evidence>
<protein>
    <submittedName>
        <fullName evidence="5">Putative aldehyde reductase</fullName>
    </submittedName>
</protein>
<dbReference type="InterPro" id="IPR036812">
    <property type="entry name" value="NAD(P)_OxRdtase_dom_sf"/>
</dbReference>
<evidence type="ECO:0000259" key="4">
    <source>
        <dbReference type="Pfam" id="PF00248"/>
    </source>
</evidence>
<keyword evidence="2" id="KW-0521">NADP</keyword>
<evidence type="ECO:0000256" key="1">
    <source>
        <dbReference type="ARBA" id="ARBA00007905"/>
    </source>
</evidence>
<dbReference type="Pfam" id="PF00248">
    <property type="entry name" value="Aldo_ket_red"/>
    <property type="match status" value="1"/>
</dbReference>
<accession>A0A5J4TC99</accession>
<feature type="non-terminal residue" evidence="5">
    <location>
        <position position="1"/>
    </location>
</feature>
<proteinExistence type="inferred from homology"/>
<dbReference type="Proteomes" id="UP000324800">
    <property type="component" value="Unassembled WGS sequence"/>
</dbReference>
<comment type="caution">
    <text evidence="5">The sequence shown here is derived from an EMBL/GenBank/DDBJ whole genome shotgun (WGS) entry which is preliminary data.</text>
</comment>
<gene>
    <name evidence="5" type="ORF">EZS28_048595</name>
</gene>
<evidence type="ECO:0000256" key="2">
    <source>
        <dbReference type="ARBA" id="ARBA00022857"/>
    </source>
</evidence>
<dbReference type="InterPro" id="IPR018170">
    <property type="entry name" value="Aldo/ket_reductase_CS"/>
</dbReference>
<dbReference type="EMBL" id="SNRW01033892">
    <property type="protein sequence ID" value="KAA6355878.1"/>
    <property type="molecule type" value="Genomic_DNA"/>
</dbReference>
<keyword evidence="3" id="KW-0560">Oxidoreductase</keyword>
<dbReference type="InterPro" id="IPR023210">
    <property type="entry name" value="NADP_OxRdtase_dom"/>
</dbReference>
<evidence type="ECO:0000313" key="5">
    <source>
        <dbReference type="EMBL" id="KAA6355878.1"/>
    </source>
</evidence>
<name>A0A5J4TC99_9EUKA</name>